<reference evidence="2" key="1">
    <citation type="submission" date="2022-11" db="UniProtKB">
        <authorList>
            <consortium name="WormBaseParasite"/>
        </authorList>
    </citation>
    <scope>IDENTIFICATION</scope>
</reference>
<evidence type="ECO:0000313" key="2">
    <source>
        <dbReference type="WBParaSite" id="nRc.2.0.1.t23347-RA"/>
    </source>
</evidence>
<dbReference type="AlphaFoldDB" id="A0A915JB14"/>
<proteinExistence type="predicted"/>
<dbReference type="WBParaSite" id="nRc.2.0.1.t23347-RA">
    <property type="protein sequence ID" value="nRc.2.0.1.t23347-RA"/>
    <property type="gene ID" value="nRc.2.0.1.g23347"/>
</dbReference>
<evidence type="ECO:0000313" key="1">
    <source>
        <dbReference type="Proteomes" id="UP000887565"/>
    </source>
</evidence>
<organism evidence="1 2">
    <name type="scientific">Romanomermis culicivorax</name>
    <name type="common">Nematode worm</name>
    <dbReference type="NCBI Taxonomy" id="13658"/>
    <lineage>
        <taxon>Eukaryota</taxon>
        <taxon>Metazoa</taxon>
        <taxon>Ecdysozoa</taxon>
        <taxon>Nematoda</taxon>
        <taxon>Enoplea</taxon>
        <taxon>Dorylaimia</taxon>
        <taxon>Mermithida</taxon>
        <taxon>Mermithoidea</taxon>
        <taxon>Mermithidae</taxon>
        <taxon>Romanomermis</taxon>
    </lineage>
</organism>
<accession>A0A915JB14</accession>
<keyword evidence="1" id="KW-1185">Reference proteome</keyword>
<dbReference type="Proteomes" id="UP000887565">
    <property type="component" value="Unplaced"/>
</dbReference>
<name>A0A915JB14_ROMCU</name>
<sequence length="95" mass="10894">ILFREIKKRFTAYFCLECWEARLQYKIQIDSAKVHPVAALKYSLENCARIPAPMELLSKNGIKEGNDDKDPTGHWATAVNDQMIKAVQAVIEEDR</sequence>
<protein>
    <submittedName>
        <fullName evidence="2">Uncharacterized protein</fullName>
    </submittedName>
</protein>